<name>A0A3B1K1R3_ASTMX</name>
<dbReference type="Bgee" id="ENSAMXG00000038415">
    <property type="expression patterns" value="Expressed in brain and 12 other cell types or tissues"/>
</dbReference>
<feature type="compositionally biased region" description="Pro residues" evidence="2">
    <location>
        <begin position="611"/>
        <end position="623"/>
    </location>
</feature>
<feature type="region of interest" description="Disordered" evidence="2">
    <location>
        <begin position="76"/>
        <end position="108"/>
    </location>
</feature>
<keyword evidence="3" id="KW-0472">Membrane</keyword>
<dbReference type="Ensembl" id="ENSAMXT00000037366.1">
    <property type="protein sequence ID" value="ENSAMXP00000047564.1"/>
    <property type="gene ID" value="ENSAMXG00000038415.1"/>
</dbReference>
<keyword evidence="3" id="KW-0812">Transmembrane</keyword>
<reference evidence="5" key="2">
    <citation type="journal article" date="2014" name="Nat. Commun.">
        <title>The cavefish genome reveals candidate genes for eye loss.</title>
        <authorList>
            <person name="McGaugh S.E."/>
            <person name="Gross J.B."/>
            <person name="Aken B."/>
            <person name="Blin M."/>
            <person name="Borowsky R."/>
            <person name="Chalopin D."/>
            <person name="Hinaux H."/>
            <person name="Jeffery W.R."/>
            <person name="Keene A."/>
            <person name="Ma L."/>
            <person name="Minx P."/>
            <person name="Murphy D."/>
            <person name="O'Quin K.E."/>
            <person name="Retaux S."/>
            <person name="Rohner N."/>
            <person name="Searle S.M."/>
            <person name="Stahl B.A."/>
            <person name="Tabin C."/>
            <person name="Volff J.N."/>
            <person name="Yoshizawa M."/>
            <person name="Warren W.C."/>
        </authorList>
    </citation>
    <scope>NUCLEOTIDE SEQUENCE [LARGE SCALE GENOMIC DNA]</scope>
    <source>
        <strain evidence="5">female</strain>
    </source>
</reference>
<evidence type="ECO:0000256" key="2">
    <source>
        <dbReference type="SAM" id="MobiDB-lite"/>
    </source>
</evidence>
<reference evidence="4" key="3">
    <citation type="submission" date="2025-08" db="UniProtKB">
        <authorList>
            <consortium name="Ensembl"/>
        </authorList>
    </citation>
    <scope>IDENTIFICATION</scope>
</reference>
<organism evidence="4 5">
    <name type="scientific">Astyanax mexicanus</name>
    <name type="common">Blind cave fish</name>
    <name type="synonym">Astyanax fasciatus mexicanus</name>
    <dbReference type="NCBI Taxonomy" id="7994"/>
    <lineage>
        <taxon>Eukaryota</taxon>
        <taxon>Metazoa</taxon>
        <taxon>Chordata</taxon>
        <taxon>Craniata</taxon>
        <taxon>Vertebrata</taxon>
        <taxon>Euteleostomi</taxon>
        <taxon>Actinopterygii</taxon>
        <taxon>Neopterygii</taxon>
        <taxon>Teleostei</taxon>
        <taxon>Ostariophysi</taxon>
        <taxon>Characiformes</taxon>
        <taxon>Characoidei</taxon>
        <taxon>Acestrorhamphidae</taxon>
        <taxon>Acestrorhamphinae</taxon>
        <taxon>Astyanax</taxon>
    </lineage>
</organism>
<sequence length="812" mass="86226">MRIFLFGIWEKCCLFILLKHKPINSKGREVMVRVGMGGWGGGVSESPDFADLSRASPKVADEATYPQRLRARSRTLSAAGWDTREESSRRRRRRSARGAFPAGTGQTPRAARLGSARLAFIRTRGRTHGTNMENFRLVGFGVLLCLAFSVTSNAKEVTVFLGEHYYIPVPVEGADVVFKPTFGPAGREVQLMKAGKVVSARAKLNDHLSNLILENVGESDEGVYIVKSSKSPQDVQRLKLIVRDCRNEMNVKAGEKFRVSLDGISGPVGVGFRPSAVEANQTSKPALDLMKSDGSFQTGYENRLSIIDEHLVLHTVTGTDEGSYTITDAGGKVGKKICLNVKEHQKFENIEYGGTFKLNLFLNSSLVRLTYSPNSSISDRSWVLLDRGELTLPPELEMEGRFSVVDSLCVLEQLKTSDSGLYKVTDLQGFTVANVHLHVLAYQLPNVLVAVISLVALTVVLLLVCLVSCLVKVRRRAAKARAIEKIAQNAGKEEGGAFRQVVQDAYNRQHEEAPALSQKEDITEKSQSTEVSIKGLEVSAKDTSIHDKNLETSDSGVGFNTAGIPLDSDTEAPTAPAAESDALSTSAATDAKPAAKQTPETKPASEKKAAPAPPVSKPEPAPEPKAVTPKMTISPPPESKPSLSPSPEPKPAATPDLKPAVSPTPEAKPATSPGPEPPKAVTPTPDPKPAVTPTKPAVSPTPDLTPTKPAALSPTPEPKAATIASSPDPKPAPSPSPDPKPAVSPTPPASDPKPTTNGTLESKPDLDAPEPVSTKVASDTVKSPEVISSGAPPDPSPSDGAPAPAQEAASTT</sequence>
<evidence type="ECO:0000256" key="1">
    <source>
        <dbReference type="ARBA" id="ARBA00004246"/>
    </source>
</evidence>
<feature type="compositionally biased region" description="Pro residues" evidence="2">
    <location>
        <begin position="634"/>
        <end position="652"/>
    </location>
</feature>
<dbReference type="STRING" id="7994.ENSAMXP00000047564"/>
<feature type="transmembrane region" description="Helical" evidence="3">
    <location>
        <begin position="447"/>
        <end position="471"/>
    </location>
</feature>
<keyword evidence="3" id="KW-1133">Transmembrane helix</keyword>
<evidence type="ECO:0000313" key="4">
    <source>
        <dbReference type="Ensembl" id="ENSAMXP00000047564.1"/>
    </source>
</evidence>
<feature type="compositionally biased region" description="Basic and acidic residues" evidence="2">
    <location>
        <begin position="539"/>
        <end position="551"/>
    </location>
</feature>
<feature type="compositionally biased region" description="Low complexity" evidence="2">
    <location>
        <begin position="577"/>
        <end position="591"/>
    </location>
</feature>
<feature type="compositionally biased region" description="Pro residues" evidence="2">
    <location>
        <begin position="728"/>
        <end position="751"/>
    </location>
</feature>
<evidence type="ECO:0000256" key="3">
    <source>
        <dbReference type="SAM" id="Phobius"/>
    </source>
</evidence>
<dbReference type="GeneTree" id="ENSGT00390000005284"/>
<feature type="compositionally biased region" description="Basic and acidic residues" evidence="2">
    <location>
        <begin position="509"/>
        <end position="524"/>
    </location>
</feature>
<dbReference type="GO" id="GO:0005925">
    <property type="term" value="C:focal adhesion"/>
    <property type="evidence" value="ECO:0007669"/>
    <property type="project" value="UniProtKB-SubCell"/>
</dbReference>
<feature type="region of interest" description="Disordered" evidence="2">
    <location>
        <begin position="509"/>
        <end position="812"/>
    </location>
</feature>
<proteinExistence type="predicted"/>
<dbReference type="PANTHER" id="PTHR24216:SF65">
    <property type="entry name" value="PAXILLIN-LIKE PROTEIN 1"/>
    <property type="match status" value="1"/>
</dbReference>
<keyword evidence="5" id="KW-1185">Reference proteome</keyword>
<protein>
    <submittedName>
        <fullName evidence="4">Si:dkeyp-77h1.4</fullName>
    </submittedName>
</protein>
<evidence type="ECO:0000313" key="5">
    <source>
        <dbReference type="Proteomes" id="UP000018467"/>
    </source>
</evidence>
<accession>A0A3B1K1R3</accession>
<feature type="compositionally biased region" description="Pro residues" evidence="2">
    <location>
        <begin position="672"/>
        <end position="690"/>
    </location>
</feature>
<comment type="subcellular location">
    <subcellularLocation>
        <location evidence="1">Cell junction</location>
        <location evidence="1">Focal adhesion</location>
    </subcellularLocation>
</comment>
<reference evidence="5" key="1">
    <citation type="submission" date="2013-03" db="EMBL/GenBank/DDBJ databases">
        <authorList>
            <person name="Jeffery W."/>
            <person name="Warren W."/>
            <person name="Wilson R.K."/>
        </authorList>
    </citation>
    <scope>NUCLEOTIDE SEQUENCE</scope>
    <source>
        <strain evidence="5">female</strain>
    </source>
</reference>
<dbReference type="InParanoid" id="A0A3B1K1R3"/>
<reference evidence="4" key="4">
    <citation type="submission" date="2025-09" db="UniProtKB">
        <authorList>
            <consortium name="Ensembl"/>
        </authorList>
    </citation>
    <scope>IDENTIFICATION</scope>
</reference>
<dbReference type="AlphaFoldDB" id="A0A3B1K1R3"/>
<dbReference type="PANTHER" id="PTHR24216">
    <property type="entry name" value="PAXILLIN-RELATED"/>
    <property type="match status" value="1"/>
</dbReference>
<dbReference type="Proteomes" id="UP000018467">
    <property type="component" value="Unassembled WGS sequence"/>
</dbReference>